<sequence>MQLPPVALLQARRLRPEGCCTGIGGRSHQSQLGSTFPPGPGWKSGASVTGEVALLGQRSPAREAERTMGAVWDGRPKAIRPARVPGRGWARQFYNLRAGSPRGAAFSCLWKAAGLRAGQRHASVLGTVPRKEVGRPRRAREVRPRGSGYECVFWSNFEFWCRHLLCDLRAFVV</sequence>
<proteinExistence type="predicted"/>
<comment type="caution">
    <text evidence="1">The sequence shown here is derived from an EMBL/GenBank/DDBJ whole genome shotgun (WGS) entry which is preliminary data.</text>
</comment>
<accession>A0A7J7RY62</accession>
<evidence type="ECO:0000313" key="1">
    <source>
        <dbReference type="EMBL" id="KAF6280937.1"/>
    </source>
</evidence>
<protein>
    <submittedName>
        <fullName evidence="1">Uncharacterized protein</fullName>
    </submittedName>
</protein>
<organism evidence="1 2">
    <name type="scientific">Rhinolophus ferrumequinum</name>
    <name type="common">Greater horseshoe bat</name>
    <dbReference type="NCBI Taxonomy" id="59479"/>
    <lineage>
        <taxon>Eukaryota</taxon>
        <taxon>Metazoa</taxon>
        <taxon>Chordata</taxon>
        <taxon>Craniata</taxon>
        <taxon>Vertebrata</taxon>
        <taxon>Euteleostomi</taxon>
        <taxon>Mammalia</taxon>
        <taxon>Eutheria</taxon>
        <taxon>Laurasiatheria</taxon>
        <taxon>Chiroptera</taxon>
        <taxon>Yinpterochiroptera</taxon>
        <taxon>Rhinolophoidea</taxon>
        <taxon>Rhinolophidae</taxon>
        <taxon>Rhinolophinae</taxon>
        <taxon>Rhinolophus</taxon>
    </lineage>
</organism>
<reference evidence="1 2" key="1">
    <citation type="journal article" date="2020" name="Nature">
        <title>Six reference-quality genomes reveal evolution of bat adaptations.</title>
        <authorList>
            <person name="Jebb D."/>
            <person name="Huang Z."/>
            <person name="Pippel M."/>
            <person name="Hughes G.M."/>
            <person name="Lavrichenko K."/>
            <person name="Devanna P."/>
            <person name="Winkler S."/>
            <person name="Jermiin L.S."/>
            <person name="Skirmuntt E.C."/>
            <person name="Katzourakis A."/>
            <person name="Burkitt-Gray L."/>
            <person name="Ray D.A."/>
            <person name="Sullivan K.A.M."/>
            <person name="Roscito J.G."/>
            <person name="Kirilenko B.M."/>
            <person name="Davalos L.M."/>
            <person name="Corthals A.P."/>
            <person name="Power M.L."/>
            <person name="Jones G."/>
            <person name="Ransome R.D."/>
            <person name="Dechmann D.K.N."/>
            <person name="Locatelli A.G."/>
            <person name="Puechmaille S.J."/>
            <person name="Fedrigo O."/>
            <person name="Jarvis E.D."/>
            <person name="Hiller M."/>
            <person name="Vernes S.C."/>
            <person name="Myers E.W."/>
            <person name="Teeling E.C."/>
        </authorList>
    </citation>
    <scope>NUCLEOTIDE SEQUENCE [LARGE SCALE GENOMIC DNA]</scope>
    <source>
        <strain evidence="1">MRhiFer1</strain>
        <tissue evidence="1">Lung</tissue>
    </source>
</reference>
<evidence type="ECO:0000313" key="2">
    <source>
        <dbReference type="Proteomes" id="UP000585614"/>
    </source>
</evidence>
<dbReference type="EMBL" id="JACAGC010000024">
    <property type="protein sequence ID" value="KAF6280937.1"/>
    <property type="molecule type" value="Genomic_DNA"/>
</dbReference>
<dbReference type="Proteomes" id="UP000585614">
    <property type="component" value="Unassembled WGS sequence"/>
</dbReference>
<name>A0A7J7RY62_RHIFE</name>
<dbReference type="AlphaFoldDB" id="A0A7J7RY62"/>
<gene>
    <name evidence="1" type="ORF">mRhiFer1_009316</name>
</gene>